<dbReference type="Pfam" id="PF00172">
    <property type="entry name" value="Zn_clus"/>
    <property type="match status" value="1"/>
</dbReference>
<dbReference type="AlphaFoldDB" id="A0A2T3ZRF0"/>
<dbReference type="SUPFAM" id="SSF57701">
    <property type="entry name" value="Zn2/Cys6 DNA-binding domain"/>
    <property type="match status" value="1"/>
</dbReference>
<dbReference type="Gene3D" id="4.10.240.10">
    <property type="entry name" value="Zn(2)-C6 fungal-type DNA-binding domain"/>
    <property type="match status" value="1"/>
</dbReference>
<keyword evidence="1" id="KW-0539">Nucleus</keyword>
<dbReference type="PROSITE" id="PS50048">
    <property type="entry name" value="ZN2_CY6_FUNGAL_2"/>
    <property type="match status" value="1"/>
</dbReference>
<dbReference type="RefSeq" id="XP_024767067.1">
    <property type="nucleotide sequence ID" value="XM_024912971.1"/>
</dbReference>
<gene>
    <name evidence="3" type="ORF">M431DRAFT_157403</name>
</gene>
<evidence type="ECO:0000256" key="1">
    <source>
        <dbReference type="ARBA" id="ARBA00023242"/>
    </source>
</evidence>
<name>A0A2T3ZRF0_TRIHA</name>
<dbReference type="Proteomes" id="UP000241690">
    <property type="component" value="Unassembled WGS sequence"/>
</dbReference>
<evidence type="ECO:0000313" key="4">
    <source>
        <dbReference type="Proteomes" id="UP000241690"/>
    </source>
</evidence>
<dbReference type="InterPro" id="IPR053175">
    <property type="entry name" value="DHMBA_Reg_Transcription_Factor"/>
</dbReference>
<dbReference type="GO" id="GO:0008270">
    <property type="term" value="F:zinc ion binding"/>
    <property type="evidence" value="ECO:0007669"/>
    <property type="project" value="InterPro"/>
</dbReference>
<dbReference type="InterPro" id="IPR036864">
    <property type="entry name" value="Zn2-C6_fun-type_DNA-bd_sf"/>
</dbReference>
<dbReference type="STRING" id="983964.A0A2T3ZRF0"/>
<keyword evidence="4" id="KW-1185">Reference proteome</keyword>
<evidence type="ECO:0000259" key="2">
    <source>
        <dbReference type="PROSITE" id="PS50048"/>
    </source>
</evidence>
<dbReference type="GO" id="GO:0000981">
    <property type="term" value="F:DNA-binding transcription factor activity, RNA polymerase II-specific"/>
    <property type="evidence" value="ECO:0007669"/>
    <property type="project" value="InterPro"/>
</dbReference>
<accession>A0A2T3ZRF0</accession>
<organism evidence="3 4">
    <name type="scientific">Trichoderma harzianum CBS 226.95</name>
    <dbReference type="NCBI Taxonomy" id="983964"/>
    <lineage>
        <taxon>Eukaryota</taxon>
        <taxon>Fungi</taxon>
        <taxon>Dikarya</taxon>
        <taxon>Ascomycota</taxon>
        <taxon>Pezizomycotina</taxon>
        <taxon>Sordariomycetes</taxon>
        <taxon>Hypocreomycetidae</taxon>
        <taxon>Hypocreales</taxon>
        <taxon>Hypocreaceae</taxon>
        <taxon>Trichoderma</taxon>
    </lineage>
</organism>
<sequence>MVYRGRLSSACKLCRAKRRKCDETRPSCSQCTRAGAVCSDYRDLSLLQVHDETATVAQKAHTRKRLSHRLDSALQPCSVNPTAEDSKSESSYDRQEFTAISQLSEELGSSITISLSSDIEGLAFSFFMNSPIALNSFSYLPKHWKSLELCDNLHSCVKAVSLAMLCFELKRPVILRLAKKYYIEGLASTNRALTSTQEAVLDTTLLSVLLLSTFEAAIFWEHRSPTAWTAHVQGSSLLLQLRGRQQMQTRLGQDLFVHTSTNIRLSCIQNSLPIPSNFTVLNALVAIDANQCNLSSQLGLLWDRFVSLRTWADGKEDMDALISWIELGQEIDGLLHRMHTVSPYNSAGTHNFHIMTYKGMGRQYPSHTVACQWNVLRIFRLSVKEAAASTYSALRATRSNSPNRTEAIHVTWVPEHLTQSTDTVALIDEVLASMAFMLANLEALSLHSVRSMMWSLVGVSRSTFAPEPARIYSKAILNVLRAHFLSPNTPFTASETEWPLVGHDWLHISLMPNLIPEFPPQVN</sequence>
<dbReference type="PANTHER" id="PTHR38791">
    <property type="entry name" value="ZN(II)2CYS6 TRANSCRIPTION FACTOR (EUROFUNG)-RELATED-RELATED"/>
    <property type="match status" value="1"/>
</dbReference>
<protein>
    <recommendedName>
        <fullName evidence="2">Zn(2)-C6 fungal-type domain-containing protein</fullName>
    </recommendedName>
</protein>
<dbReference type="EMBL" id="KZ679732">
    <property type="protein sequence ID" value="PTB47390.1"/>
    <property type="molecule type" value="Genomic_DNA"/>
</dbReference>
<evidence type="ECO:0000313" key="3">
    <source>
        <dbReference type="EMBL" id="PTB47390.1"/>
    </source>
</evidence>
<proteinExistence type="predicted"/>
<dbReference type="InterPro" id="IPR001138">
    <property type="entry name" value="Zn2Cys6_DnaBD"/>
</dbReference>
<feature type="domain" description="Zn(2)-C6 fungal-type" evidence="2">
    <location>
        <begin position="10"/>
        <end position="40"/>
    </location>
</feature>
<dbReference type="GeneID" id="36621530"/>
<dbReference type="CDD" id="cd00067">
    <property type="entry name" value="GAL4"/>
    <property type="match status" value="1"/>
</dbReference>
<dbReference type="SMART" id="SM00066">
    <property type="entry name" value="GAL4"/>
    <property type="match status" value="1"/>
</dbReference>
<dbReference type="PANTHER" id="PTHR38791:SF1">
    <property type="entry name" value="TRANSCRIPTION FACTOR, PUTATIVE-RELATED"/>
    <property type="match status" value="1"/>
</dbReference>
<dbReference type="PROSITE" id="PS00463">
    <property type="entry name" value="ZN2_CY6_FUNGAL_1"/>
    <property type="match status" value="1"/>
</dbReference>
<reference evidence="3 4" key="1">
    <citation type="submission" date="2016-07" db="EMBL/GenBank/DDBJ databases">
        <title>Multiple horizontal gene transfer events from other fungi enriched the ability of initially mycotrophic Trichoderma (Ascomycota) to feed on dead plant biomass.</title>
        <authorList>
            <consortium name="DOE Joint Genome Institute"/>
            <person name="Aerts A."/>
            <person name="Atanasova L."/>
            <person name="Chenthamara K."/>
            <person name="Zhang J."/>
            <person name="Grujic M."/>
            <person name="Henrissat B."/>
            <person name="Kuo A."/>
            <person name="Salamov A."/>
            <person name="Lipzen A."/>
            <person name="Labutti K."/>
            <person name="Barry K."/>
            <person name="Miao Y."/>
            <person name="Rahimi M.J."/>
            <person name="Shen Q."/>
            <person name="Grigoriev I.V."/>
            <person name="Kubicek C.P."/>
            <person name="Druzhinina I.S."/>
        </authorList>
    </citation>
    <scope>NUCLEOTIDE SEQUENCE [LARGE SCALE GENOMIC DNA]</scope>
    <source>
        <strain evidence="3 4">CBS 226.95</strain>
    </source>
</reference>